<dbReference type="GO" id="GO:0008270">
    <property type="term" value="F:zinc ion binding"/>
    <property type="evidence" value="ECO:0007669"/>
    <property type="project" value="InterPro"/>
</dbReference>
<reference evidence="16 17" key="1">
    <citation type="journal article" date="2018" name="Front. Microbiol.">
        <title>Genome-Wide Analysis of Corynespora cassiicola Leaf Fall Disease Putative Effectors.</title>
        <authorList>
            <person name="Lopez D."/>
            <person name="Ribeiro S."/>
            <person name="Label P."/>
            <person name="Fumanal B."/>
            <person name="Venisse J.S."/>
            <person name="Kohler A."/>
            <person name="de Oliveira R.R."/>
            <person name="Labutti K."/>
            <person name="Lipzen A."/>
            <person name="Lail K."/>
            <person name="Bauer D."/>
            <person name="Ohm R.A."/>
            <person name="Barry K.W."/>
            <person name="Spatafora J."/>
            <person name="Grigoriev I.V."/>
            <person name="Martin F.M."/>
            <person name="Pujade-Renaud V."/>
        </authorList>
    </citation>
    <scope>NUCLEOTIDE SEQUENCE [LARGE SCALE GENOMIC DNA]</scope>
    <source>
        <strain evidence="16 17">Philippines</strain>
    </source>
</reference>
<dbReference type="Proteomes" id="UP000240883">
    <property type="component" value="Unassembled WGS sequence"/>
</dbReference>
<evidence type="ECO:0000256" key="8">
    <source>
        <dbReference type="ARBA" id="ARBA00022801"/>
    </source>
</evidence>
<evidence type="ECO:0000256" key="13">
    <source>
        <dbReference type="PROSITE-ProRule" id="PRU01379"/>
    </source>
</evidence>
<evidence type="ECO:0000256" key="2">
    <source>
        <dbReference type="ARBA" id="ARBA00003091"/>
    </source>
</evidence>
<dbReference type="PANTHER" id="PTHR11705">
    <property type="entry name" value="PROTEASE FAMILY M14 CARBOXYPEPTIDASE A,B"/>
    <property type="match status" value="1"/>
</dbReference>
<evidence type="ECO:0000256" key="10">
    <source>
        <dbReference type="ARBA" id="ARBA00023180"/>
    </source>
</evidence>
<evidence type="ECO:0000256" key="9">
    <source>
        <dbReference type="ARBA" id="ARBA00023026"/>
    </source>
</evidence>
<protein>
    <recommendedName>
        <fullName evidence="12">Carboxypeptidase M14B</fullName>
    </recommendedName>
    <alternativeName>
        <fullName evidence="11">Carboxypeptidase MCPB</fullName>
    </alternativeName>
</protein>
<feature type="domain" description="Peptidase M14" evidence="15">
    <location>
        <begin position="71"/>
        <end position="346"/>
    </location>
</feature>
<name>A0A2T2NKK7_CORCC</name>
<comment type="function">
    <text evidence="2">Extracellular metalloprotease that contributes to pathogenicity.</text>
</comment>
<evidence type="ECO:0000256" key="1">
    <source>
        <dbReference type="ARBA" id="ARBA00001947"/>
    </source>
</evidence>
<keyword evidence="17" id="KW-1185">Reference proteome</keyword>
<evidence type="ECO:0000256" key="5">
    <source>
        <dbReference type="ARBA" id="ARBA00022525"/>
    </source>
</evidence>
<keyword evidence="8" id="KW-0378">Hydrolase</keyword>
<evidence type="ECO:0000256" key="3">
    <source>
        <dbReference type="ARBA" id="ARBA00004613"/>
    </source>
</evidence>
<dbReference type="PROSITE" id="PS52035">
    <property type="entry name" value="PEPTIDASE_M14"/>
    <property type="match status" value="1"/>
</dbReference>
<dbReference type="GO" id="GO:0005576">
    <property type="term" value="C:extracellular region"/>
    <property type="evidence" value="ECO:0007669"/>
    <property type="project" value="UniProtKB-SubCell"/>
</dbReference>
<dbReference type="GO" id="GO:0006508">
    <property type="term" value="P:proteolysis"/>
    <property type="evidence" value="ECO:0007669"/>
    <property type="project" value="UniProtKB-KW"/>
</dbReference>
<gene>
    <name evidence="16" type="ORF">BS50DRAFT_554081</name>
</gene>
<feature type="active site" description="Proton donor/acceptor" evidence="13">
    <location>
        <position position="317"/>
    </location>
</feature>
<comment type="similarity">
    <text evidence="4 13">Belongs to the peptidase M14 family.</text>
</comment>
<accession>A0A2T2NKK7</accession>
<evidence type="ECO:0000256" key="14">
    <source>
        <dbReference type="SAM" id="SignalP"/>
    </source>
</evidence>
<keyword evidence="6" id="KW-0645">Protease</keyword>
<feature type="signal peptide" evidence="14">
    <location>
        <begin position="1"/>
        <end position="20"/>
    </location>
</feature>
<dbReference type="SUPFAM" id="SSF53187">
    <property type="entry name" value="Zn-dependent exopeptidases"/>
    <property type="match status" value="1"/>
</dbReference>
<dbReference type="GO" id="GO:0004181">
    <property type="term" value="F:metallocarboxypeptidase activity"/>
    <property type="evidence" value="ECO:0007669"/>
    <property type="project" value="InterPro"/>
</dbReference>
<comment type="subcellular location">
    <subcellularLocation>
        <location evidence="3">Secreted</location>
    </subcellularLocation>
</comment>
<evidence type="ECO:0000259" key="15">
    <source>
        <dbReference type="PROSITE" id="PS52035"/>
    </source>
</evidence>
<dbReference type="PANTHER" id="PTHR11705:SF83">
    <property type="entry name" value="INACTIVE METALLOCARBOXYPEPTIDASE ECM14"/>
    <property type="match status" value="1"/>
</dbReference>
<evidence type="ECO:0000313" key="17">
    <source>
        <dbReference type="Proteomes" id="UP000240883"/>
    </source>
</evidence>
<evidence type="ECO:0000256" key="6">
    <source>
        <dbReference type="ARBA" id="ARBA00022670"/>
    </source>
</evidence>
<evidence type="ECO:0000256" key="4">
    <source>
        <dbReference type="ARBA" id="ARBA00005988"/>
    </source>
</evidence>
<dbReference type="InterPro" id="IPR000834">
    <property type="entry name" value="Peptidase_M14"/>
</dbReference>
<feature type="chain" id="PRO_5015532151" description="Carboxypeptidase M14B" evidence="14">
    <location>
        <begin position="21"/>
        <end position="533"/>
    </location>
</feature>
<sequence length="533" mass="57791">MAPTAVFLAAAAALSGKAFAQTKYGENHVRVNFDSDIVEQGAFPAPNVTLLSPAFSSNASFAPGWFNGSDGATSQATLNSFVQAIAAKNPSWASYRTAEFLSEEGRSFPYAYLSSAQNATSAGKLRVWLQASVHGNEPAGDEALLALLGALDADQEWAASFLEALDIIVLPRYNPDGNDYFQRTLATNFDPNRDHTKLMRQQTRDIKELFSTFSPHIAVDLHEYGAATRYAGNYSNAADGMFSAAKNLNIHPAIRNLSETIFAPAIDDSLASKGLRGEPYVTASSSSSPVQLDEAGTDAKIGRNAMGLTQCVTFLTETRGIGIANQSYKRRTLAGLQMVLGVLETARDRKEEVYSVIEGAIEEFVGSSEEIVITDYTEYSNRTFSMVDRQSGEVVQLPVQFASTTPATANLTRARPEGYVIPRAWSDLAERLRVSGLEVETLAEGFKGEVEVYNITTSVLGRSYYEGHVLNTVTTETLSRTVDLPAGSFFVPTAQKNAGLAFVTLEPENIDSYVSFGIVPMEVGDLYPVFRKI</sequence>
<dbReference type="Pfam" id="PF00246">
    <property type="entry name" value="Peptidase_M14"/>
    <property type="match status" value="1"/>
</dbReference>
<organism evidence="16 17">
    <name type="scientific">Corynespora cassiicola Philippines</name>
    <dbReference type="NCBI Taxonomy" id="1448308"/>
    <lineage>
        <taxon>Eukaryota</taxon>
        <taxon>Fungi</taxon>
        <taxon>Dikarya</taxon>
        <taxon>Ascomycota</taxon>
        <taxon>Pezizomycotina</taxon>
        <taxon>Dothideomycetes</taxon>
        <taxon>Pleosporomycetidae</taxon>
        <taxon>Pleosporales</taxon>
        <taxon>Corynesporascaceae</taxon>
        <taxon>Corynespora</taxon>
    </lineage>
</organism>
<dbReference type="OrthoDB" id="3626597at2759"/>
<dbReference type="Gene3D" id="3.40.630.10">
    <property type="entry name" value="Zn peptidases"/>
    <property type="match status" value="1"/>
</dbReference>
<keyword evidence="7 14" id="KW-0732">Signal</keyword>
<comment type="cofactor">
    <cofactor evidence="1">
        <name>Zn(2+)</name>
        <dbReference type="ChEBI" id="CHEBI:29105"/>
    </cofactor>
</comment>
<evidence type="ECO:0000256" key="7">
    <source>
        <dbReference type="ARBA" id="ARBA00022729"/>
    </source>
</evidence>
<evidence type="ECO:0000256" key="11">
    <source>
        <dbReference type="ARBA" id="ARBA00041263"/>
    </source>
</evidence>
<keyword evidence="9" id="KW-0843">Virulence</keyword>
<evidence type="ECO:0000313" key="16">
    <source>
        <dbReference type="EMBL" id="PSN65975.1"/>
    </source>
</evidence>
<dbReference type="EMBL" id="KZ678136">
    <property type="protein sequence ID" value="PSN65975.1"/>
    <property type="molecule type" value="Genomic_DNA"/>
</dbReference>
<evidence type="ECO:0000256" key="12">
    <source>
        <dbReference type="ARBA" id="ARBA00042017"/>
    </source>
</evidence>
<keyword evidence="10" id="KW-0325">Glycoprotein</keyword>
<dbReference type="AlphaFoldDB" id="A0A2T2NKK7"/>
<proteinExistence type="inferred from homology"/>
<keyword evidence="5" id="KW-0964">Secreted</keyword>